<proteinExistence type="inferred from homology"/>
<comment type="caution">
    <text evidence="3">The sequence shown here is derived from an EMBL/GenBank/DDBJ whole genome shotgun (WGS) entry which is preliminary data.</text>
</comment>
<evidence type="ECO:0000313" key="4">
    <source>
        <dbReference type="Proteomes" id="UP000237347"/>
    </source>
</evidence>
<dbReference type="InterPro" id="IPR001087">
    <property type="entry name" value="GDSL"/>
</dbReference>
<sequence>MHSLFVNSHPCSILLFNLILLVLFYNTTAVIKLPPNETYPAIFVFGDSTVDTGNNNNRITPSRANYRPYGNDFNGKVATGRFSNGKVPSDMIAAELEIKELLPAYLDPNLQPQDLITGVCFASGGSGYDPLTPKLALTWSMSDQLGMLKEYIVRLQGIVGANRTNFILTRSLYVISLSSCDIANVYFGPTSRRYEYDFASYADLMLKYAAQFLKELYSLGARRIGVLGAPPIGCVPSQRTVAGGLHRQCGEGHNQLAMLFNAKLTTLLDSLNKDMPDSRMVYLDIYNPLLDLIEYPEKNGFKIARERETELPDNLYTSFTVSL</sequence>
<keyword evidence="2" id="KW-0732">Signal</keyword>
<protein>
    <submittedName>
        <fullName evidence="3">Gdsl esterase/lipase exl3</fullName>
    </submittedName>
</protein>
<dbReference type="GO" id="GO:0016788">
    <property type="term" value="F:hydrolase activity, acting on ester bonds"/>
    <property type="evidence" value="ECO:0007669"/>
    <property type="project" value="InterPro"/>
</dbReference>
<name>A0AAW0J7X7_QUESU</name>
<feature type="chain" id="PRO_5043710080" evidence="2">
    <location>
        <begin position="30"/>
        <end position="323"/>
    </location>
</feature>
<dbReference type="PANTHER" id="PTHR45642:SF95">
    <property type="entry name" value="GDSL-LIKE LIPASE_ACYLHYDROLASE FAMILY PROTEIN, EXPRESSED"/>
    <property type="match status" value="1"/>
</dbReference>
<dbReference type="EMBL" id="PKMF04000650">
    <property type="protein sequence ID" value="KAK7822900.1"/>
    <property type="molecule type" value="Genomic_DNA"/>
</dbReference>
<dbReference type="AlphaFoldDB" id="A0AAW0J7X7"/>
<comment type="similarity">
    <text evidence="1">Belongs to the 'GDSL' lipolytic enzyme family.</text>
</comment>
<evidence type="ECO:0000256" key="2">
    <source>
        <dbReference type="SAM" id="SignalP"/>
    </source>
</evidence>
<gene>
    <name evidence="3" type="primary">EXL3_1</name>
    <name evidence="3" type="ORF">CFP56_035990</name>
</gene>
<dbReference type="Gene3D" id="3.40.50.1110">
    <property type="entry name" value="SGNH hydrolase"/>
    <property type="match status" value="1"/>
</dbReference>
<dbReference type="Pfam" id="PF00657">
    <property type="entry name" value="Lipase_GDSL"/>
    <property type="match status" value="1"/>
</dbReference>
<keyword evidence="4" id="KW-1185">Reference proteome</keyword>
<accession>A0AAW0J7X7</accession>
<dbReference type="PANTHER" id="PTHR45642">
    <property type="entry name" value="GDSL ESTERASE/LIPASE EXL3"/>
    <property type="match status" value="1"/>
</dbReference>
<dbReference type="CDD" id="cd01837">
    <property type="entry name" value="SGNH_plant_lipase_like"/>
    <property type="match status" value="1"/>
</dbReference>
<evidence type="ECO:0000313" key="3">
    <source>
        <dbReference type="EMBL" id="KAK7822900.1"/>
    </source>
</evidence>
<organism evidence="3 4">
    <name type="scientific">Quercus suber</name>
    <name type="common">Cork oak</name>
    <dbReference type="NCBI Taxonomy" id="58331"/>
    <lineage>
        <taxon>Eukaryota</taxon>
        <taxon>Viridiplantae</taxon>
        <taxon>Streptophyta</taxon>
        <taxon>Embryophyta</taxon>
        <taxon>Tracheophyta</taxon>
        <taxon>Spermatophyta</taxon>
        <taxon>Magnoliopsida</taxon>
        <taxon>eudicotyledons</taxon>
        <taxon>Gunneridae</taxon>
        <taxon>Pentapetalae</taxon>
        <taxon>rosids</taxon>
        <taxon>fabids</taxon>
        <taxon>Fagales</taxon>
        <taxon>Fagaceae</taxon>
        <taxon>Quercus</taxon>
    </lineage>
</organism>
<dbReference type="InterPro" id="IPR035669">
    <property type="entry name" value="SGNH_plant_lipase-like"/>
</dbReference>
<evidence type="ECO:0000256" key="1">
    <source>
        <dbReference type="ARBA" id="ARBA00008668"/>
    </source>
</evidence>
<feature type="signal peptide" evidence="2">
    <location>
        <begin position="1"/>
        <end position="29"/>
    </location>
</feature>
<dbReference type="InterPro" id="IPR036514">
    <property type="entry name" value="SGNH_hydro_sf"/>
</dbReference>
<reference evidence="3 4" key="1">
    <citation type="journal article" date="2018" name="Sci. Data">
        <title>The draft genome sequence of cork oak.</title>
        <authorList>
            <person name="Ramos A.M."/>
            <person name="Usie A."/>
            <person name="Barbosa P."/>
            <person name="Barros P.M."/>
            <person name="Capote T."/>
            <person name="Chaves I."/>
            <person name="Simoes F."/>
            <person name="Abreu I."/>
            <person name="Carrasquinho I."/>
            <person name="Faro C."/>
            <person name="Guimaraes J.B."/>
            <person name="Mendonca D."/>
            <person name="Nobrega F."/>
            <person name="Rodrigues L."/>
            <person name="Saibo N.J.M."/>
            <person name="Varela M.C."/>
            <person name="Egas C."/>
            <person name="Matos J."/>
            <person name="Miguel C.M."/>
            <person name="Oliveira M.M."/>
            <person name="Ricardo C.P."/>
            <person name="Goncalves S."/>
        </authorList>
    </citation>
    <scope>NUCLEOTIDE SEQUENCE [LARGE SCALE GENOMIC DNA]</scope>
    <source>
        <strain evidence="4">cv. HL8</strain>
    </source>
</reference>
<dbReference type="Proteomes" id="UP000237347">
    <property type="component" value="Unassembled WGS sequence"/>
</dbReference>
<dbReference type="InterPro" id="IPR050592">
    <property type="entry name" value="GDSL_lipolytic_enzyme"/>
</dbReference>